<keyword evidence="1" id="KW-1133">Transmembrane helix</keyword>
<name>W9DUZ4_METTI</name>
<feature type="transmembrane region" description="Helical" evidence="1">
    <location>
        <begin position="12"/>
        <end position="32"/>
    </location>
</feature>
<evidence type="ECO:0008006" key="4">
    <source>
        <dbReference type="Google" id="ProtNLM"/>
    </source>
</evidence>
<keyword evidence="1" id="KW-0472">Membrane</keyword>
<comment type="caution">
    <text evidence="2">The sequence shown here is derived from an EMBL/GenBank/DDBJ whole genome shotgun (WGS) entry which is preliminary data.</text>
</comment>
<reference evidence="2 3" key="1">
    <citation type="submission" date="2013-08" db="EMBL/GenBank/DDBJ databases">
        <authorList>
            <consortium name="DOE Joint Genome Institute"/>
            <person name="Eisen J."/>
            <person name="Huntemann M."/>
            <person name="Han J."/>
            <person name="Chen A."/>
            <person name="Kyrpides N."/>
            <person name="Mavromatis K."/>
            <person name="Markowitz V."/>
            <person name="Palaniappan K."/>
            <person name="Ivanova N."/>
            <person name="Schaumberg A."/>
            <person name="Pati A."/>
            <person name="Liolios K."/>
            <person name="Nordberg H.P."/>
            <person name="Cantor M.N."/>
            <person name="Hua S.X."/>
            <person name="Woyke T."/>
        </authorList>
    </citation>
    <scope>NUCLEOTIDE SEQUENCE [LARGE SCALE GENOMIC DNA]</scope>
    <source>
        <strain evidence="2 3">DSM 2278</strain>
    </source>
</reference>
<dbReference type="PANTHER" id="PTHR39327:SF1">
    <property type="entry name" value="BLR5470 PROTEIN"/>
    <property type="match status" value="1"/>
</dbReference>
<dbReference type="PANTHER" id="PTHR39327">
    <property type="match status" value="1"/>
</dbReference>
<protein>
    <recommendedName>
        <fullName evidence="4">Transglutaminase-like domain-containing protein</fullName>
    </recommendedName>
</protein>
<dbReference type="EMBL" id="AZAJ01000001">
    <property type="protein sequence ID" value="ETA69455.1"/>
    <property type="molecule type" value="Genomic_DNA"/>
</dbReference>
<dbReference type="STRING" id="1090322.MettiDRAFT_2956"/>
<evidence type="ECO:0000313" key="3">
    <source>
        <dbReference type="Proteomes" id="UP000019483"/>
    </source>
</evidence>
<sequence length="476" mass="53679">MIHIKEDTRLLGVILTKITIILIIILILSSSGCTDIQAQKVSEQSTEQNTSSYKTPEVLGSEPDNYIQTVKKTGVLEIDNGYSLKVLDISKQDKDVRLSFRKDGNEYTTGTLFENKTYSIKDTNGENIIYTIRIDRISDSSFSVNISYEIYPAIFLETGIYEGEITHTDVKINSNSITRSYRWKYDNTDFSVEYEYDTDAYDAYSRRSRNRDFSHFVNDPFDDELISMITEQMAGLAQANGYSRDEIPYIVMAFVQSLPYVSDSASAGYDEYPRFPFETLYHGGGDCEDSSILLAALLYDMGYGVALVEFPGHMGVGVKGAEALEGSYFDYSGVRYYYLETTNSGWEVGVIPEEYADLEASVKPVLNSYPQLLVKFTGNARGNNYVTYADLEIEVTNIGSDVAHDLVIYTSLETTTQNMVWDDLQTETHEDLDVDETVTYTISNLKVPAGETYRVGIWAWGSNSENEYVYSDWATA</sequence>
<organism evidence="2 3">
    <name type="scientific">Methanolobus tindarius DSM 2278</name>
    <dbReference type="NCBI Taxonomy" id="1090322"/>
    <lineage>
        <taxon>Archaea</taxon>
        <taxon>Methanobacteriati</taxon>
        <taxon>Methanobacteriota</taxon>
        <taxon>Stenosarchaea group</taxon>
        <taxon>Methanomicrobia</taxon>
        <taxon>Methanosarcinales</taxon>
        <taxon>Methanosarcinaceae</taxon>
        <taxon>Methanolobus</taxon>
    </lineage>
</organism>
<dbReference type="Gene3D" id="3.10.620.30">
    <property type="match status" value="1"/>
</dbReference>
<dbReference type="InterPro" id="IPR010319">
    <property type="entry name" value="Transglutaminase-like_Cys_pept"/>
</dbReference>
<keyword evidence="1" id="KW-0812">Transmembrane</keyword>
<dbReference type="RefSeq" id="WP_023846587.1">
    <property type="nucleotide sequence ID" value="NZ_AZAJ01000001.1"/>
</dbReference>
<accession>W9DUZ4</accession>
<evidence type="ECO:0000313" key="2">
    <source>
        <dbReference type="EMBL" id="ETA69455.1"/>
    </source>
</evidence>
<dbReference type="AlphaFoldDB" id="W9DUZ4"/>
<dbReference type="PROSITE" id="PS51257">
    <property type="entry name" value="PROKAR_LIPOPROTEIN"/>
    <property type="match status" value="1"/>
</dbReference>
<evidence type="ECO:0000256" key="1">
    <source>
        <dbReference type="SAM" id="Phobius"/>
    </source>
</evidence>
<dbReference type="Gene3D" id="2.60.98.40">
    <property type="match status" value="1"/>
</dbReference>
<proteinExistence type="predicted"/>
<dbReference type="Proteomes" id="UP000019483">
    <property type="component" value="Unassembled WGS sequence"/>
</dbReference>
<keyword evidence="3" id="KW-1185">Reference proteome</keyword>
<gene>
    <name evidence="2" type="ORF">MettiDRAFT_2956</name>
</gene>